<evidence type="ECO:0000313" key="10">
    <source>
        <dbReference type="EMBL" id="TCV91005.1"/>
    </source>
</evidence>
<dbReference type="Proteomes" id="UP000295515">
    <property type="component" value="Unassembled WGS sequence"/>
</dbReference>
<evidence type="ECO:0000256" key="2">
    <source>
        <dbReference type="ARBA" id="ARBA00009152"/>
    </source>
</evidence>
<keyword evidence="4 8" id="KW-0028">Amino-acid biosynthesis</keyword>
<evidence type="ECO:0000256" key="3">
    <source>
        <dbReference type="ARBA" id="ARBA00013085"/>
    </source>
</evidence>
<keyword evidence="6 8" id="KW-0368">Histidine biosynthesis</keyword>
<dbReference type="InterPro" id="IPR010140">
    <property type="entry name" value="Histidinol_P_phosphatase_HisJ"/>
</dbReference>
<protein>
    <recommendedName>
        <fullName evidence="3 8">Histidinol-phosphatase</fullName>
        <shortName evidence="8">HolPase</shortName>
        <ecNumber evidence="3 8">3.1.3.15</ecNumber>
    </recommendedName>
</protein>
<evidence type="ECO:0000256" key="7">
    <source>
        <dbReference type="ARBA" id="ARBA00049158"/>
    </source>
</evidence>
<evidence type="ECO:0000259" key="9">
    <source>
        <dbReference type="Pfam" id="PF02811"/>
    </source>
</evidence>
<proteinExistence type="inferred from homology"/>
<dbReference type="GO" id="GO:0005737">
    <property type="term" value="C:cytoplasm"/>
    <property type="evidence" value="ECO:0007669"/>
    <property type="project" value="TreeGrafter"/>
</dbReference>
<dbReference type="GO" id="GO:0004401">
    <property type="term" value="F:histidinol-phosphatase activity"/>
    <property type="evidence" value="ECO:0007669"/>
    <property type="project" value="UniProtKB-UniRule"/>
</dbReference>
<evidence type="ECO:0000256" key="4">
    <source>
        <dbReference type="ARBA" id="ARBA00022605"/>
    </source>
</evidence>
<evidence type="ECO:0000256" key="1">
    <source>
        <dbReference type="ARBA" id="ARBA00004970"/>
    </source>
</evidence>
<keyword evidence="11" id="KW-1185">Reference proteome</keyword>
<evidence type="ECO:0000256" key="8">
    <source>
        <dbReference type="RuleBase" id="RU366003"/>
    </source>
</evidence>
<dbReference type="PANTHER" id="PTHR21039">
    <property type="entry name" value="HISTIDINOL PHOSPHATASE-RELATED"/>
    <property type="match status" value="1"/>
</dbReference>
<evidence type="ECO:0000313" key="11">
    <source>
        <dbReference type="Proteomes" id="UP000295515"/>
    </source>
</evidence>
<comment type="pathway">
    <text evidence="1 8">Amino-acid biosynthesis; L-histidine biosynthesis; L-histidine from 5-phospho-alpha-D-ribose 1-diphosphate: step 8/9.</text>
</comment>
<dbReference type="EMBL" id="SMCQ01000037">
    <property type="protein sequence ID" value="TCV91005.1"/>
    <property type="molecule type" value="Genomic_DNA"/>
</dbReference>
<dbReference type="Pfam" id="PF02811">
    <property type="entry name" value="PHP"/>
    <property type="match status" value="1"/>
</dbReference>
<gene>
    <name evidence="10" type="ORF">EDD60_1371</name>
</gene>
<dbReference type="EC" id="3.1.3.15" evidence="3 8"/>
<dbReference type="RefSeq" id="WP_066447639.1">
    <property type="nucleotide sequence ID" value="NZ_JANKBF010000031.1"/>
</dbReference>
<dbReference type="CDD" id="cd12110">
    <property type="entry name" value="PHP_HisPPase_Hisj_like"/>
    <property type="match status" value="1"/>
</dbReference>
<reference evidence="10 11" key="1">
    <citation type="submission" date="2019-03" db="EMBL/GenBank/DDBJ databases">
        <title>Genomic Encyclopedia of Type Strains, Phase IV (KMG-IV): sequencing the most valuable type-strain genomes for metagenomic binning, comparative biology and taxonomic classification.</title>
        <authorList>
            <person name="Goeker M."/>
        </authorList>
    </citation>
    <scope>NUCLEOTIDE SEQUENCE [LARGE SCALE GENOMIC DNA]</scope>
    <source>
        <strain evidence="10 11">DSM 29487</strain>
    </source>
</reference>
<comment type="caution">
    <text evidence="10">The sequence shown here is derived from an EMBL/GenBank/DDBJ whole genome shotgun (WGS) entry which is preliminary data.</text>
</comment>
<dbReference type="Gene3D" id="3.20.20.140">
    <property type="entry name" value="Metal-dependent hydrolases"/>
    <property type="match status" value="1"/>
</dbReference>
<evidence type="ECO:0000256" key="6">
    <source>
        <dbReference type="ARBA" id="ARBA00023102"/>
    </source>
</evidence>
<comment type="similarity">
    <text evidence="2 8">Belongs to the PHP hydrolase family. HisK subfamily.</text>
</comment>
<dbReference type="SUPFAM" id="SSF89550">
    <property type="entry name" value="PHP domain-like"/>
    <property type="match status" value="1"/>
</dbReference>
<comment type="catalytic activity">
    <reaction evidence="7 8">
        <text>L-histidinol phosphate + H2O = L-histidinol + phosphate</text>
        <dbReference type="Rhea" id="RHEA:14465"/>
        <dbReference type="ChEBI" id="CHEBI:15377"/>
        <dbReference type="ChEBI" id="CHEBI:43474"/>
        <dbReference type="ChEBI" id="CHEBI:57699"/>
        <dbReference type="ChEBI" id="CHEBI:57980"/>
        <dbReference type="EC" id="3.1.3.15"/>
    </reaction>
</comment>
<dbReference type="AlphaFoldDB" id="A0A4R3YEP9"/>
<organism evidence="10 11">
    <name type="scientific">Longibaculum muris</name>
    <dbReference type="NCBI Taxonomy" id="1796628"/>
    <lineage>
        <taxon>Bacteria</taxon>
        <taxon>Bacillati</taxon>
        <taxon>Bacillota</taxon>
        <taxon>Erysipelotrichia</taxon>
        <taxon>Erysipelotrichales</taxon>
        <taxon>Coprobacillaceae</taxon>
        <taxon>Longibaculum</taxon>
    </lineage>
</organism>
<dbReference type="InterPro" id="IPR016195">
    <property type="entry name" value="Pol/histidinol_Pase-like"/>
</dbReference>
<dbReference type="GO" id="GO:0000105">
    <property type="term" value="P:L-histidine biosynthetic process"/>
    <property type="evidence" value="ECO:0007669"/>
    <property type="project" value="UniProtKB-UniRule"/>
</dbReference>
<feature type="domain" description="PHP" evidence="9">
    <location>
        <begin position="6"/>
        <end position="216"/>
    </location>
</feature>
<accession>A0A4R3YEP9</accession>
<dbReference type="PANTHER" id="PTHR21039:SF0">
    <property type="entry name" value="HISTIDINOL-PHOSPHATASE"/>
    <property type="match status" value="1"/>
</dbReference>
<dbReference type="InterPro" id="IPR004013">
    <property type="entry name" value="PHP_dom"/>
</dbReference>
<dbReference type="GeneID" id="98916816"/>
<evidence type="ECO:0000256" key="5">
    <source>
        <dbReference type="ARBA" id="ARBA00022801"/>
    </source>
</evidence>
<keyword evidence="5 8" id="KW-0378">Hydrolase</keyword>
<sequence>MKKTNYHTHTYRCGHGEGDEKAMVQAAIDMGIEKLGMCEHVPLPHYRQHLLKSIPAIRNIRSVLSLVRALIYNGPNMRMPYKQMDEHLDVIRQCQNEFDGQIQIYKGFEAEGLEEYYDYYQTLLYEHKVDYLILGHHFHKHCIHNCYYGKANMTKKDIYQYCNDVEKALETGLFSYLAHPDLFLQGYQQFDLDAQTVSRRICQKAKELNIPLEVNAGGMRKGLRDIQGEELYLYPNAHFWDIASEIGNDVILGFDAHNPSDFNNAMYDQMIRFANEHHLKLIDEFEFLQGNFEKFQGEYDIR</sequence>
<dbReference type="UniPathway" id="UPA00031">
    <property type="reaction ID" value="UER00013"/>
</dbReference>
<name>A0A4R3YEP9_9FIRM</name>